<dbReference type="EMBL" id="LPNM01000007">
    <property type="protein sequence ID" value="OEJ85552.1"/>
    <property type="molecule type" value="Genomic_DNA"/>
</dbReference>
<organism evidence="2 3">
    <name type="scientific">Hanseniaspora osmophila</name>
    <dbReference type="NCBI Taxonomy" id="56408"/>
    <lineage>
        <taxon>Eukaryota</taxon>
        <taxon>Fungi</taxon>
        <taxon>Dikarya</taxon>
        <taxon>Ascomycota</taxon>
        <taxon>Saccharomycotina</taxon>
        <taxon>Saccharomycetes</taxon>
        <taxon>Saccharomycodales</taxon>
        <taxon>Saccharomycodaceae</taxon>
        <taxon>Hanseniaspora</taxon>
    </lineage>
</organism>
<evidence type="ECO:0000256" key="1">
    <source>
        <dbReference type="SAM" id="MobiDB-lite"/>
    </source>
</evidence>
<gene>
    <name evidence="2" type="ORF">AWRI3579_g1754</name>
</gene>
<evidence type="ECO:0000313" key="3">
    <source>
        <dbReference type="Proteomes" id="UP000095728"/>
    </source>
</evidence>
<comment type="caution">
    <text evidence="2">The sequence shown here is derived from an EMBL/GenBank/DDBJ whole genome shotgun (WGS) entry which is preliminary data.</text>
</comment>
<dbReference type="Proteomes" id="UP000095728">
    <property type="component" value="Unassembled WGS sequence"/>
</dbReference>
<sequence length="221" mass="25960">MFRSRIFRAVSKRNVITPPTYFSSPAHSPNVPLHHVPPMRSGSQAEPQPRPRLLDISILFSVLSLSFFAVDNYRSRVELELELENFRLDSLNQKDFSKMELQGKFKKRELQILNERKNTQIKEMKMLLHIAMLKQQLEKNNIKDSITLQQVHEEFNKKIRMDNSLSNVSGVKLWIDSDVDSGKISADWTKRSKEDNARYNVDDSIKKYLPNEKEYEHLRDN</sequence>
<dbReference type="OrthoDB" id="3997736at2759"/>
<protein>
    <submittedName>
        <fullName evidence="2">Uncharacterized protein</fullName>
    </submittedName>
</protein>
<accession>A0A1E5RF64</accession>
<feature type="region of interest" description="Disordered" evidence="1">
    <location>
        <begin position="26"/>
        <end position="48"/>
    </location>
</feature>
<dbReference type="AlphaFoldDB" id="A0A1E5RF64"/>
<evidence type="ECO:0000313" key="2">
    <source>
        <dbReference type="EMBL" id="OEJ85552.1"/>
    </source>
</evidence>
<reference evidence="3" key="1">
    <citation type="journal article" date="2016" name="Genome Announc.">
        <title>Genome sequences of three species of Hanseniaspora isolated from spontaneous wine fermentations.</title>
        <authorList>
            <person name="Sternes P.R."/>
            <person name="Lee D."/>
            <person name="Kutyna D.R."/>
            <person name="Borneman A.R."/>
        </authorList>
    </citation>
    <scope>NUCLEOTIDE SEQUENCE [LARGE SCALE GENOMIC DNA]</scope>
    <source>
        <strain evidence="3">AWRI3579</strain>
    </source>
</reference>
<dbReference type="InParanoid" id="A0A1E5RF64"/>
<proteinExistence type="predicted"/>
<name>A0A1E5RF64_9ASCO</name>
<keyword evidence="3" id="KW-1185">Reference proteome</keyword>